<dbReference type="GO" id="GO:0005794">
    <property type="term" value="C:Golgi apparatus"/>
    <property type="evidence" value="ECO:0007669"/>
    <property type="project" value="Ensembl"/>
</dbReference>
<gene>
    <name evidence="13" type="primary">FAM161A</name>
</gene>
<dbReference type="GO" id="GO:0005829">
    <property type="term" value="C:cytosol"/>
    <property type="evidence" value="ECO:0007669"/>
    <property type="project" value="Ensembl"/>
</dbReference>
<reference evidence="13" key="3">
    <citation type="submission" date="2025-09" db="UniProtKB">
        <authorList>
            <consortium name="Ensembl"/>
        </authorList>
    </citation>
    <scope>IDENTIFICATION</scope>
</reference>
<dbReference type="GeneTree" id="ENSGT00940000157824"/>
<evidence type="ECO:0000313" key="13">
    <source>
        <dbReference type="Ensembl" id="ENSCJPP00005004046.1"/>
    </source>
</evidence>
<feature type="compositionally biased region" description="Basic and acidic residues" evidence="12">
    <location>
        <begin position="692"/>
        <end position="701"/>
    </location>
</feature>
<feature type="region of interest" description="Disordered" evidence="12">
    <location>
        <begin position="391"/>
        <end position="426"/>
    </location>
</feature>
<dbReference type="GO" id="GO:0042802">
    <property type="term" value="F:identical protein binding"/>
    <property type="evidence" value="ECO:0007669"/>
    <property type="project" value="Ensembl"/>
</dbReference>
<feature type="compositionally biased region" description="Acidic residues" evidence="12">
    <location>
        <begin position="737"/>
        <end position="769"/>
    </location>
</feature>
<evidence type="ECO:0000256" key="2">
    <source>
        <dbReference type="ARBA" id="ARBA00004120"/>
    </source>
</evidence>
<evidence type="ECO:0000313" key="14">
    <source>
        <dbReference type="Proteomes" id="UP000694412"/>
    </source>
</evidence>
<keyword evidence="7" id="KW-0969">Cilium</keyword>
<dbReference type="Proteomes" id="UP000694412">
    <property type="component" value="Chromosome 3"/>
</dbReference>
<keyword evidence="6" id="KW-0175">Coiled coil</keyword>
<proteinExistence type="inferred from homology"/>
<feature type="compositionally biased region" description="Basic and acidic residues" evidence="12">
    <location>
        <begin position="409"/>
        <end position="419"/>
    </location>
</feature>
<feature type="region of interest" description="Disordered" evidence="12">
    <location>
        <begin position="1"/>
        <end position="51"/>
    </location>
</feature>
<evidence type="ECO:0000256" key="3">
    <source>
        <dbReference type="ARBA" id="ARBA00006663"/>
    </source>
</evidence>
<dbReference type="InterPro" id="IPR051655">
    <property type="entry name" value="FAM161"/>
</dbReference>
<dbReference type="Ensembl" id="ENSCJPT00005006924.1">
    <property type="protein sequence ID" value="ENSCJPP00005004046.1"/>
    <property type="gene ID" value="ENSCJPG00005004102.1"/>
</dbReference>
<feature type="region of interest" description="Disordered" evidence="12">
    <location>
        <begin position="152"/>
        <end position="178"/>
    </location>
</feature>
<evidence type="ECO:0000256" key="9">
    <source>
        <dbReference type="ARBA" id="ARBA00023273"/>
    </source>
</evidence>
<feature type="compositionally biased region" description="Polar residues" evidence="12">
    <location>
        <begin position="567"/>
        <end position="576"/>
    </location>
</feature>
<sequence>MEAPHSAEPPAACPRAPLEPHSRAPAAHNPRDPQHSAQVTEGAAGPGRARWDAEQMGRRAVRSLGGAPIAPGTGCDTQTELSKLGTSNQEYYLKLEELKNAHMETMAKLESMYRNKLYLQGVKLLERNNTNSATSYVCCSTYQPLSLPRSFSDSSISDPFGSGVSGESNRELPSEDSCSETGSLLFAKERIARMWDGFSVDDYLPPRKHSLPRAPAARTRQKQKAWSPKVTVPKPFQMTIREARRKEQNVKSKSQIEIENNLLKKQLEEEAECQKKFRATPVPAAVFLPLYREIVQRNEERRKTVKERSKLKLLASQKPFKFIEREKQRDEIRKMQLRDLSTPERQTKPFKAKPVPRCVYSPSVRDKLQEEELYREIRIRMRAEELLRNASVPTSRLASKDANKKKHKCAEPKETERQPKVQHSVPDFDRLHQKFQKRLRQQQQVKHLTVCEPFHLRTPYIPSNKGKVLRDIQEDEERLKETRWPYASPRRRPQTRQSSANSPLSGSGESRSPRVTWSSQRRLQALRNSHEEKRRLEEQQKRNRTKQKQRTKKLQKIVTTRAEANDPHQSLAQTSKSKLKAFRNSAKQRMQEYLQELQEMEERVKQRPLLLERVTQNNARIAAEKYYSNRLRALGVCPDLVSKKGQTTKLQEYCSAEDFDAKESPQVQQPHCEEEARSSPTSNQHCEEEEQKEEKEEEEAKAGLLLGHSLEEENEEEEDRSRPSSQSGQSNGQQEEGQSDPEAEGAFQYEDEEYESDDSDEKPSDEEAD</sequence>
<comment type="similarity">
    <text evidence="3">Belongs to the FAM161 family.</text>
</comment>
<feature type="compositionally biased region" description="Basic residues" evidence="12">
    <location>
        <begin position="542"/>
        <end position="555"/>
    </location>
</feature>
<dbReference type="GO" id="GO:0000235">
    <property type="term" value="C:astral microtubule"/>
    <property type="evidence" value="ECO:0007669"/>
    <property type="project" value="Ensembl"/>
</dbReference>
<evidence type="ECO:0000256" key="6">
    <source>
        <dbReference type="ARBA" id="ARBA00023054"/>
    </source>
</evidence>
<dbReference type="GO" id="GO:0008017">
    <property type="term" value="F:microtubule binding"/>
    <property type="evidence" value="ECO:0007669"/>
    <property type="project" value="Ensembl"/>
</dbReference>
<dbReference type="GO" id="GO:0005814">
    <property type="term" value="C:centriole"/>
    <property type="evidence" value="ECO:0007669"/>
    <property type="project" value="UniProtKB-SubCell"/>
</dbReference>
<keyword evidence="5" id="KW-0970">Cilium biogenesis/degradation</keyword>
<evidence type="ECO:0000256" key="11">
    <source>
        <dbReference type="ARBA" id="ARBA00039949"/>
    </source>
</evidence>
<accession>A0A8C2Y6R4</accession>
<feature type="compositionally biased region" description="Polar residues" evidence="12">
    <location>
        <begin position="500"/>
        <end position="522"/>
    </location>
</feature>
<feature type="region of interest" description="Disordered" evidence="12">
    <location>
        <begin position="477"/>
        <end position="577"/>
    </location>
</feature>
<dbReference type="GO" id="GO:0036064">
    <property type="term" value="C:ciliary basal body"/>
    <property type="evidence" value="ECO:0007669"/>
    <property type="project" value="Ensembl"/>
</dbReference>
<feature type="compositionally biased region" description="Low complexity" evidence="12">
    <location>
        <begin position="724"/>
        <end position="736"/>
    </location>
</feature>
<feature type="region of interest" description="Disordered" evidence="12">
    <location>
        <begin position="209"/>
        <end position="229"/>
    </location>
</feature>
<evidence type="ECO:0000256" key="7">
    <source>
        <dbReference type="ARBA" id="ARBA00023069"/>
    </source>
</evidence>
<dbReference type="InterPro" id="IPR019579">
    <property type="entry name" value="FAM161A/B"/>
</dbReference>
<dbReference type="AlphaFoldDB" id="A0A8C2Y6R4"/>
<dbReference type="GO" id="GO:0097431">
    <property type="term" value="C:mitotic spindle pole"/>
    <property type="evidence" value="ECO:0007669"/>
    <property type="project" value="Ensembl"/>
</dbReference>
<keyword evidence="4" id="KW-0963">Cytoplasm</keyword>
<feature type="compositionally biased region" description="Basic and acidic residues" evidence="12">
    <location>
        <begin position="528"/>
        <end position="541"/>
    </location>
</feature>
<organism evidence="13 14">
    <name type="scientific">Coturnix japonica</name>
    <name type="common">Japanese quail</name>
    <name type="synonym">Coturnix coturnix japonica</name>
    <dbReference type="NCBI Taxonomy" id="93934"/>
    <lineage>
        <taxon>Eukaryota</taxon>
        <taxon>Metazoa</taxon>
        <taxon>Chordata</taxon>
        <taxon>Craniata</taxon>
        <taxon>Vertebrata</taxon>
        <taxon>Euteleostomi</taxon>
        <taxon>Archelosauria</taxon>
        <taxon>Archosauria</taxon>
        <taxon>Dinosauria</taxon>
        <taxon>Saurischia</taxon>
        <taxon>Theropoda</taxon>
        <taxon>Coelurosauria</taxon>
        <taxon>Aves</taxon>
        <taxon>Neognathae</taxon>
        <taxon>Galloanserae</taxon>
        <taxon>Galliformes</taxon>
        <taxon>Phasianidae</taxon>
        <taxon>Perdicinae</taxon>
        <taxon>Coturnix</taxon>
    </lineage>
</organism>
<evidence type="ECO:0000256" key="12">
    <source>
        <dbReference type="SAM" id="MobiDB-lite"/>
    </source>
</evidence>
<evidence type="ECO:0000256" key="8">
    <source>
        <dbReference type="ARBA" id="ARBA00023212"/>
    </source>
</evidence>
<dbReference type="PANTHER" id="PTHR21501">
    <property type="entry name" value="PROTEIN FAM-161"/>
    <property type="match status" value="1"/>
</dbReference>
<name>A0A8C2Y6R4_COTJA</name>
<dbReference type="GO" id="GO:0060271">
    <property type="term" value="P:cilium assembly"/>
    <property type="evidence" value="ECO:0007669"/>
    <property type="project" value="Ensembl"/>
</dbReference>
<comment type="function">
    <text evidence="10">Involved in ciliogenesis.</text>
</comment>
<comment type="subcellular location">
    <subcellularLocation>
        <location evidence="2">Cytoplasm</location>
        <location evidence="2">Cytoskeleton</location>
        <location evidence="2">Cilium basal body</location>
    </subcellularLocation>
    <subcellularLocation>
        <location evidence="1">Cytoplasm</location>
        <location evidence="1">Cytoskeleton</location>
        <location evidence="1">Microtubule organizing center</location>
        <location evidence="1">Centrosome</location>
        <location evidence="1">Centriole</location>
    </subcellularLocation>
</comment>
<evidence type="ECO:0000256" key="4">
    <source>
        <dbReference type="ARBA" id="ARBA00022490"/>
    </source>
</evidence>
<dbReference type="GO" id="GO:0001917">
    <property type="term" value="C:photoreceptor inner segment"/>
    <property type="evidence" value="ECO:0007669"/>
    <property type="project" value="Ensembl"/>
</dbReference>
<protein>
    <recommendedName>
        <fullName evidence="11">Protein FAM161A</fullName>
    </recommendedName>
</protein>
<evidence type="ECO:0000256" key="10">
    <source>
        <dbReference type="ARBA" id="ARBA00037165"/>
    </source>
</evidence>
<dbReference type="GO" id="GO:0032391">
    <property type="term" value="C:photoreceptor connecting cilium"/>
    <property type="evidence" value="ECO:0007669"/>
    <property type="project" value="Ensembl"/>
</dbReference>
<evidence type="ECO:0000256" key="1">
    <source>
        <dbReference type="ARBA" id="ARBA00004114"/>
    </source>
</evidence>
<evidence type="ECO:0000256" key="5">
    <source>
        <dbReference type="ARBA" id="ARBA00022794"/>
    </source>
</evidence>
<dbReference type="GO" id="GO:0005813">
    <property type="term" value="C:centrosome"/>
    <property type="evidence" value="ECO:0007669"/>
    <property type="project" value="Ensembl"/>
</dbReference>
<keyword evidence="14" id="KW-1185">Reference proteome</keyword>
<keyword evidence="9" id="KW-0966">Cell projection</keyword>
<dbReference type="Pfam" id="PF10595">
    <property type="entry name" value="FAM161A_B"/>
    <property type="match status" value="1"/>
</dbReference>
<dbReference type="GO" id="GO:0005654">
    <property type="term" value="C:nucleoplasm"/>
    <property type="evidence" value="ECO:0007669"/>
    <property type="project" value="Ensembl"/>
</dbReference>
<feature type="region of interest" description="Disordered" evidence="12">
    <location>
        <begin position="660"/>
        <end position="769"/>
    </location>
</feature>
<dbReference type="PANTHER" id="PTHR21501:SF3">
    <property type="entry name" value="PROTEIN FAM161A"/>
    <property type="match status" value="1"/>
</dbReference>
<keyword evidence="8" id="KW-0206">Cytoskeleton</keyword>
<reference evidence="13" key="1">
    <citation type="submission" date="2015-11" db="EMBL/GenBank/DDBJ databases">
        <authorList>
            <consortium name="International Coturnix japonica Genome Analysis Consortium"/>
            <person name="Warren W."/>
            <person name="Burt D.W."/>
            <person name="Antin P.B."/>
            <person name="Lanford R."/>
            <person name="Gros J."/>
            <person name="Wilson R.K."/>
        </authorList>
    </citation>
    <scope>NUCLEOTIDE SEQUENCE [LARGE SCALE GENOMIC DNA]</scope>
</reference>
<reference evidence="13" key="2">
    <citation type="submission" date="2025-08" db="UniProtKB">
        <authorList>
            <consortium name="Ensembl"/>
        </authorList>
    </citation>
    <scope>IDENTIFICATION</scope>
</reference>